<sequence length="276" mass="32398">MKKNTKTRLFYIHTPKTGGTSVNQYFMKVYPETALVHVEADLKKETNLDLSKYDFISGHLTFPAVSSLLDPSWRKMVTFREPYSFVVSHMCWIRRLADEDQRENFQKHPENIQKIAVKMKEFDFSIAGDIRSFISWLEEFGFSYLHNTQTIFMSPKKNIKRALLNLDSVEFVGTLERLDDFLAYVSYKLSLELTFHGAPIANVNRRNYGFNIDDTETRKELYPLIKKDIVLYDAALKRLDKDILSCKGFSVELPLGKKTFLHNLRLMEKIKNFKFY</sequence>
<evidence type="ECO:0000313" key="2">
    <source>
        <dbReference type="Proteomes" id="UP000245506"/>
    </source>
</evidence>
<comment type="caution">
    <text evidence="1">The sequence shown here is derived from an EMBL/GenBank/DDBJ whole genome shotgun (WGS) entry which is preliminary data.</text>
</comment>
<dbReference type="AlphaFoldDB" id="A0A317CJF5"/>
<protein>
    <recommendedName>
        <fullName evidence="3">Sulfotransferase family protein</fullName>
    </recommendedName>
</protein>
<evidence type="ECO:0000313" key="1">
    <source>
        <dbReference type="EMBL" id="PWQ98694.1"/>
    </source>
</evidence>
<dbReference type="InterPro" id="IPR027417">
    <property type="entry name" value="P-loop_NTPase"/>
</dbReference>
<dbReference type="RefSeq" id="WP_109821850.1">
    <property type="nucleotide sequence ID" value="NZ_QGKL01000010.1"/>
</dbReference>
<dbReference type="Proteomes" id="UP000245506">
    <property type="component" value="Unassembled WGS sequence"/>
</dbReference>
<dbReference type="OrthoDB" id="9811425at2"/>
<reference evidence="1 2" key="1">
    <citation type="submission" date="2018-05" db="EMBL/GenBank/DDBJ databases">
        <title>Leucothrix arctica sp. nov., isolated from Arctic seawater.</title>
        <authorList>
            <person name="Choi A."/>
            <person name="Baek K."/>
        </authorList>
    </citation>
    <scope>NUCLEOTIDE SEQUENCE [LARGE SCALE GENOMIC DNA]</scope>
    <source>
        <strain evidence="1 2">IMCC9719</strain>
    </source>
</reference>
<proteinExistence type="predicted"/>
<dbReference type="Gene3D" id="3.40.50.300">
    <property type="entry name" value="P-loop containing nucleotide triphosphate hydrolases"/>
    <property type="match status" value="1"/>
</dbReference>
<organism evidence="1 2">
    <name type="scientific">Leucothrix arctica</name>
    <dbReference type="NCBI Taxonomy" id="1481894"/>
    <lineage>
        <taxon>Bacteria</taxon>
        <taxon>Pseudomonadati</taxon>
        <taxon>Pseudomonadota</taxon>
        <taxon>Gammaproteobacteria</taxon>
        <taxon>Thiotrichales</taxon>
        <taxon>Thiotrichaceae</taxon>
        <taxon>Leucothrix</taxon>
    </lineage>
</organism>
<name>A0A317CJF5_9GAMM</name>
<gene>
    <name evidence="1" type="ORF">DKT75_02470</name>
</gene>
<dbReference type="EMBL" id="QGKL01000010">
    <property type="protein sequence ID" value="PWQ98694.1"/>
    <property type="molecule type" value="Genomic_DNA"/>
</dbReference>
<evidence type="ECO:0008006" key="3">
    <source>
        <dbReference type="Google" id="ProtNLM"/>
    </source>
</evidence>
<keyword evidence="2" id="KW-1185">Reference proteome</keyword>
<accession>A0A317CJF5</accession>